<proteinExistence type="predicted"/>
<protein>
    <submittedName>
        <fullName evidence="1">Uncharacterized protein</fullName>
    </submittedName>
</protein>
<dbReference type="OrthoDB" id="1444721at2"/>
<dbReference type="Proteomes" id="UP000247681">
    <property type="component" value="Unassembled WGS sequence"/>
</dbReference>
<dbReference type="AlphaFoldDB" id="A0A2V4BWP6"/>
<sequence>MARKIFIGLIISIFLFVAYNSKRNYYEMSRDFHSKYFNGEIQKIEEGRGIEIYCEKDNFFYKDDYEGPELFVGDILRKSNHEITIMRQNSSGDYIEVGKGKSIEPKKSYFDYFFGI</sequence>
<reference evidence="1 2" key="1">
    <citation type="submission" date="2018-05" db="EMBL/GenBank/DDBJ databases">
        <title>Flavobacterium sp. strain IMCC34758, incomplete genome.</title>
        <authorList>
            <person name="Joung Y."/>
        </authorList>
    </citation>
    <scope>NUCLEOTIDE SEQUENCE [LARGE SCALE GENOMIC DNA]</scope>
    <source>
        <strain evidence="1 2">IMCC34758</strain>
    </source>
</reference>
<keyword evidence="2" id="KW-1185">Reference proteome</keyword>
<gene>
    <name evidence="1" type="ORF">DMB68_20570</name>
</gene>
<evidence type="ECO:0000313" key="2">
    <source>
        <dbReference type="Proteomes" id="UP000247681"/>
    </source>
</evidence>
<accession>A0A2V4BWP6</accession>
<comment type="caution">
    <text evidence="1">The sequence shown here is derived from an EMBL/GenBank/DDBJ whole genome shotgun (WGS) entry which is preliminary data.</text>
</comment>
<dbReference type="EMBL" id="QJHL01000006">
    <property type="protein sequence ID" value="PXY43438.1"/>
    <property type="molecule type" value="Genomic_DNA"/>
</dbReference>
<dbReference type="RefSeq" id="WP_110348515.1">
    <property type="nucleotide sequence ID" value="NZ_QJHL01000006.1"/>
</dbReference>
<organism evidence="1 2">
    <name type="scientific">Flavobacterium hydrophilum</name>
    <dbReference type="NCBI Taxonomy" id="2211445"/>
    <lineage>
        <taxon>Bacteria</taxon>
        <taxon>Pseudomonadati</taxon>
        <taxon>Bacteroidota</taxon>
        <taxon>Flavobacteriia</taxon>
        <taxon>Flavobacteriales</taxon>
        <taxon>Flavobacteriaceae</taxon>
        <taxon>Flavobacterium</taxon>
    </lineage>
</organism>
<evidence type="ECO:0000313" key="1">
    <source>
        <dbReference type="EMBL" id="PXY43438.1"/>
    </source>
</evidence>
<name>A0A2V4BWP6_9FLAO</name>